<evidence type="ECO:0008006" key="4">
    <source>
        <dbReference type="Google" id="ProtNLM"/>
    </source>
</evidence>
<keyword evidence="1" id="KW-1133">Transmembrane helix</keyword>
<protein>
    <recommendedName>
        <fullName evidence="4">DUF1109 family protein</fullName>
    </recommendedName>
</protein>
<accession>A0A7W6NLX4</accession>
<feature type="transmembrane region" description="Helical" evidence="1">
    <location>
        <begin position="121"/>
        <end position="144"/>
    </location>
</feature>
<reference evidence="2 3" key="1">
    <citation type="submission" date="2020-08" db="EMBL/GenBank/DDBJ databases">
        <title>Genomic Encyclopedia of Type Strains, Phase IV (KMG-IV): sequencing the most valuable type-strain genomes for metagenomic binning, comparative biology and taxonomic classification.</title>
        <authorList>
            <person name="Goeker M."/>
        </authorList>
    </citation>
    <scope>NUCLEOTIDE SEQUENCE [LARGE SCALE GENOMIC DNA]</scope>
    <source>
        <strain evidence="2 3">DSM 29853</strain>
    </source>
</reference>
<evidence type="ECO:0000256" key="1">
    <source>
        <dbReference type="SAM" id="Phobius"/>
    </source>
</evidence>
<sequence length="211" mass="21672">MRTEELIRLMAEDAPGVARLRPAVLSAMAGGAVFSALLLVLTLGLREDMAVMLFSPRVAFKLAATLLLAGLACRLALLAGRPGVALAREARVLLLPALVLGAAVLTELAVLAPGVRMQSLIGAHAGFCLFFIPVLSAVPLAALLAMMRRGAPENPAGAGAVAGLAAGSIAAAIYAWHFTDDSPLFVATWYLLAIALVASAGAAAGVRLLRW</sequence>
<feature type="transmembrane region" description="Helical" evidence="1">
    <location>
        <begin position="92"/>
        <end position="115"/>
    </location>
</feature>
<dbReference type="InterPro" id="IPR009495">
    <property type="entry name" value="NrsF"/>
</dbReference>
<gene>
    <name evidence="2" type="ORF">GGR23_002990</name>
</gene>
<organism evidence="2 3">
    <name type="scientific">Gellertiella hungarica</name>
    <dbReference type="NCBI Taxonomy" id="1572859"/>
    <lineage>
        <taxon>Bacteria</taxon>
        <taxon>Pseudomonadati</taxon>
        <taxon>Pseudomonadota</taxon>
        <taxon>Alphaproteobacteria</taxon>
        <taxon>Hyphomicrobiales</taxon>
        <taxon>Rhizobiaceae</taxon>
        <taxon>Gellertiella</taxon>
    </lineage>
</organism>
<dbReference type="EMBL" id="JACIEZ010000006">
    <property type="protein sequence ID" value="MBB4065782.1"/>
    <property type="molecule type" value="Genomic_DNA"/>
</dbReference>
<dbReference type="AlphaFoldDB" id="A0A7W6NLX4"/>
<dbReference type="RefSeq" id="WP_183367079.1">
    <property type="nucleotide sequence ID" value="NZ_JACIEZ010000006.1"/>
</dbReference>
<keyword evidence="3" id="KW-1185">Reference proteome</keyword>
<dbReference type="Proteomes" id="UP000528286">
    <property type="component" value="Unassembled WGS sequence"/>
</dbReference>
<evidence type="ECO:0000313" key="3">
    <source>
        <dbReference type="Proteomes" id="UP000528286"/>
    </source>
</evidence>
<evidence type="ECO:0000313" key="2">
    <source>
        <dbReference type="EMBL" id="MBB4065782.1"/>
    </source>
</evidence>
<feature type="transmembrane region" description="Helical" evidence="1">
    <location>
        <begin position="23"/>
        <end position="46"/>
    </location>
</feature>
<proteinExistence type="predicted"/>
<keyword evidence="1" id="KW-0812">Transmembrane</keyword>
<feature type="transmembrane region" description="Helical" evidence="1">
    <location>
        <begin position="189"/>
        <end position="209"/>
    </location>
</feature>
<dbReference type="Pfam" id="PF06532">
    <property type="entry name" value="NrsF"/>
    <property type="match status" value="1"/>
</dbReference>
<name>A0A7W6NLX4_9HYPH</name>
<feature type="transmembrane region" description="Helical" evidence="1">
    <location>
        <begin position="58"/>
        <end position="80"/>
    </location>
</feature>
<comment type="caution">
    <text evidence="2">The sequence shown here is derived from an EMBL/GenBank/DDBJ whole genome shotgun (WGS) entry which is preliminary data.</text>
</comment>
<feature type="transmembrane region" description="Helical" evidence="1">
    <location>
        <begin position="156"/>
        <end position="177"/>
    </location>
</feature>
<keyword evidence="1" id="KW-0472">Membrane</keyword>